<dbReference type="InterPro" id="IPR001128">
    <property type="entry name" value="Cyt_P450"/>
</dbReference>
<proteinExistence type="inferred from homology"/>
<comment type="subcellular location">
    <subcellularLocation>
        <location evidence="4">Endoplasmic reticulum membrane</location>
        <topology evidence="4">Peripheral membrane protein</topology>
    </subcellularLocation>
    <subcellularLocation>
        <location evidence="3">Microsome membrane</location>
        <topology evidence="3">Peripheral membrane protein</topology>
    </subcellularLocation>
</comment>
<dbReference type="Proteomes" id="UP001153620">
    <property type="component" value="Chromosome 2"/>
</dbReference>
<dbReference type="EMBL" id="OU895878">
    <property type="protein sequence ID" value="CAH1722357.1"/>
    <property type="molecule type" value="Genomic_DNA"/>
</dbReference>
<dbReference type="GO" id="GO:0016705">
    <property type="term" value="F:oxidoreductase activity, acting on paired donors, with incorporation or reduction of molecular oxygen"/>
    <property type="evidence" value="ECO:0007669"/>
    <property type="project" value="InterPro"/>
</dbReference>
<dbReference type="InterPro" id="IPR050476">
    <property type="entry name" value="Insect_CytP450_Detox"/>
</dbReference>
<keyword evidence="9" id="KW-0492">Microsome</keyword>
<evidence type="ECO:0008006" key="17">
    <source>
        <dbReference type="Google" id="ProtNLM"/>
    </source>
</evidence>
<keyword evidence="16" id="KW-1185">Reference proteome</keyword>
<keyword evidence="12" id="KW-0503">Monooxygenase</keyword>
<evidence type="ECO:0000256" key="7">
    <source>
        <dbReference type="ARBA" id="ARBA00022723"/>
    </source>
</evidence>
<dbReference type="Gene3D" id="1.10.630.10">
    <property type="entry name" value="Cytochrome P450"/>
    <property type="match status" value="1"/>
</dbReference>
<evidence type="ECO:0000256" key="6">
    <source>
        <dbReference type="ARBA" id="ARBA00022617"/>
    </source>
</evidence>
<keyword evidence="7 14" id="KW-0479">Metal-binding</keyword>
<protein>
    <recommendedName>
        <fullName evidence="17">Cytochrome P450</fullName>
    </recommendedName>
</protein>
<dbReference type="Pfam" id="PF00067">
    <property type="entry name" value="p450"/>
    <property type="match status" value="1"/>
</dbReference>
<dbReference type="SUPFAM" id="SSF48264">
    <property type="entry name" value="Cytochrome P450"/>
    <property type="match status" value="1"/>
</dbReference>
<evidence type="ECO:0000256" key="11">
    <source>
        <dbReference type="ARBA" id="ARBA00023004"/>
    </source>
</evidence>
<dbReference type="PRINTS" id="PR00463">
    <property type="entry name" value="EP450I"/>
</dbReference>
<evidence type="ECO:0000256" key="4">
    <source>
        <dbReference type="ARBA" id="ARBA00004406"/>
    </source>
</evidence>
<evidence type="ECO:0000256" key="9">
    <source>
        <dbReference type="ARBA" id="ARBA00022848"/>
    </source>
</evidence>
<accession>A0A9P0J126</accession>
<feature type="binding site" description="axial binding residue" evidence="14">
    <location>
        <position position="285"/>
    </location>
    <ligand>
        <name>heme</name>
        <dbReference type="ChEBI" id="CHEBI:30413"/>
    </ligand>
    <ligandPart>
        <name>Fe</name>
        <dbReference type="ChEBI" id="CHEBI:18248"/>
    </ligandPart>
</feature>
<dbReference type="AlphaFoldDB" id="A0A9P0J126"/>
<reference evidence="15" key="1">
    <citation type="submission" date="2022-01" db="EMBL/GenBank/DDBJ databases">
        <authorList>
            <person name="King R."/>
        </authorList>
    </citation>
    <scope>NUCLEOTIDE SEQUENCE</scope>
</reference>
<dbReference type="GO" id="GO:0020037">
    <property type="term" value="F:heme binding"/>
    <property type="evidence" value="ECO:0007669"/>
    <property type="project" value="InterPro"/>
</dbReference>
<dbReference type="InterPro" id="IPR036396">
    <property type="entry name" value="Cyt_P450_sf"/>
</dbReference>
<evidence type="ECO:0000256" key="14">
    <source>
        <dbReference type="PIRSR" id="PIRSR602401-1"/>
    </source>
</evidence>
<name>A0A9P0J126_9DIPT</name>
<evidence type="ECO:0000313" key="16">
    <source>
        <dbReference type="Proteomes" id="UP001153620"/>
    </source>
</evidence>
<dbReference type="PANTHER" id="PTHR24292">
    <property type="entry name" value="CYTOCHROME P450"/>
    <property type="match status" value="1"/>
</dbReference>
<sequence>MYPLIDDAAKQFTGYINMKMASNTSIVFDVRDISLRYSCNSITSTTYAFNAKAYDGENTSEILNYGRKMWKSISSSTQLPSSPITREVNQYFIRITNQAVQRRRYNNEKRNDLLNYVISLKDKRNFSEIETAAHAMTFFLDGFETSSLALCYVLYELSKNTRVQEKLRIEINENIDKNQTVPIETLLNLTYLDQVFYEAIRLHPPLYYTTRQCNESIELISDEQKILIPNGTTIWIPIYSIHRDPDIYENPHEFMPERFNEENGGVKAFRDKCVLIPFGESAHICLGKKLGTLQIKAAVVELLRNFELICDDSVTDDDLEIRPQRFANIPKGEIKVQFKKLSEF</sequence>
<evidence type="ECO:0000256" key="3">
    <source>
        <dbReference type="ARBA" id="ARBA00004174"/>
    </source>
</evidence>
<keyword evidence="10" id="KW-0560">Oxidoreductase</keyword>
<gene>
    <name evidence="15" type="ORF">CHIRRI_LOCUS8384</name>
</gene>
<comment type="cofactor">
    <cofactor evidence="1 14">
        <name>heme</name>
        <dbReference type="ChEBI" id="CHEBI:30413"/>
    </cofactor>
</comment>
<dbReference type="GO" id="GO:0005506">
    <property type="term" value="F:iron ion binding"/>
    <property type="evidence" value="ECO:0007669"/>
    <property type="project" value="InterPro"/>
</dbReference>
<keyword evidence="6 14" id="KW-0349">Heme</keyword>
<evidence type="ECO:0000313" key="15">
    <source>
        <dbReference type="EMBL" id="CAH1722357.1"/>
    </source>
</evidence>
<evidence type="ECO:0000256" key="2">
    <source>
        <dbReference type="ARBA" id="ARBA00003690"/>
    </source>
</evidence>
<organism evidence="15 16">
    <name type="scientific">Chironomus riparius</name>
    <dbReference type="NCBI Taxonomy" id="315576"/>
    <lineage>
        <taxon>Eukaryota</taxon>
        <taxon>Metazoa</taxon>
        <taxon>Ecdysozoa</taxon>
        <taxon>Arthropoda</taxon>
        <taxon>Hexapoda</taxon>
        <taxon>Insecta</taxon>
        <taxon>Pterygota</taxon>
        <taxon>Neoptera</taxon>
        <taxon>Endopterygota</taxon>
        <taxon>Diptera</taxon>
        <taxon>Nematocera</taxon>
        <taxon>Chironomoidea</taxon>
        <taxon>Chironomidae</taxon>
        <taxon>Chironominae</taxon>
        <taxon>Chironomus</taxon>
    </lineage>
</organism>
<evidence type="ECO:0000256" key="13">
    <source>
        <dbReference type="ARBA" id="ARBA00023136"/>
    </source>
</evidence>
<comment type="function">
    <text evidence="2">May be involved in the metabolism of insect hormones and in the breakdown of synthetic insecticides.</text>
</comment>
<evidence type="ECO:0000256" key="1">
    <source>
        <dbReference type="ARBA" id="ARBA00001971"/>
    </source>
</evidence>
<keyword evidence="13" id="KW-0472">Membrane</keyword>
<dbReference type="InterPro" id="IPR002401">
    <property type="entry name" value="Cyt_P450_E_grp-I"/>
</dbReference>
<evidence type="ECO:0000256" key="8">
    <source>
        <dbReference type="ARBA" id="ARBA00022824"/>
    </source>
</evidence>
<keyword evidence="8" id="KW-0256">Endoplasmic reticulum</keyword>
<evidence type="ECO:0000256" key="5">
    <source>
        <dbReference type="ARBA" id="ARBA00010617"/>
    </source>
</evidence>
<dbReference type="GO" id="GO:0004497">
    <property type="term" value="F:monooxygenase activity"/>
    <property type="evidence" value="ECO:0007669"/>
    <property type="project" value="UniProtKB-KW"/>
</dbReference>
<dbReference type="GO" id="GO:0005789">
    <property type="term" value="C:endoplasmic reticulum membrane"/>
    <property type="evidence" value="ECO:0007669"/>
    <property type="project" value="UniProtKB-SubCell"/>
</dbReference>
<comment type="similarity">
    <text evidence="5">Belongs to the cytochrome P450 family.</text>
</comment>
<dbReference type="PRINTS" id="PR00385">
    <property type="entry name" value="P450"/>
</dbReference>
<reference evidence="15" key="2">
    <citation type="submission" date="2022-10" db="EMBL/GenBank/DDBJ databases">
        <authorList>
            <consortium name="ENA_rothamsted_submissions"/>
            <consortium name="culmorum"/>
            <person name="King R."/>
        </authorList>
    </citation>
    <scope>NUCLEOTIDE SEQUENCE</scope>
</reference>
<evidence type="ECO:0000256" key="12">
    <source>
        <dbReference type="ARBA" id="ARBA00023033"/>
    </source>
</evidence>
<evidence type="ECO:0000256" key="10">
    <source>
        <dbReference type="ARBA" id="ARBA00023002"/>
    </source>
</evidence>
<keyword evidence="11 14" id="KW-0408">Iron</keyword>
<dbReference type="PANTHER" id="PTHR24292:SF84">
    <property type="entry name" value="CYTOCHROME P450 28A5-RELATED"/>
    <property type="match status" value="1"/>
</dbReference>